<dbReference type="GeneID" id="63918746"/>
<keyword evidence="4" id="KW-1185">Reference proteome</keyword>
<evidence type="ECO:0000259" key="2">
    <source>
        <dbReference type="PROSITE" id="PS00036"/>
    </source>
</evidence>
<feature type="compositionally biased region" description="Polar residues" evidence="1">
    <location>
        <begin position="97"/>
        <end position="117"/>
    </location>
</feature>
<accession>A0A074VHP6</accession>
<organism evidence="3 4">
    <name type="scientific">Aureobasidium melanogenum (strain CBS 110374)</name>
    <name type="common">Aureobasidium pullulans var. melanogenum</name>
    <dbReference type="NCBI Taxonomy" id="1043003"/>
    <lineage>
        <taxon>Eukaryota</taxon>
        <taxon>Fungi</taxon>
        <taxon>Dikarya</taxon>
        <taxon>Ascomycota</taxon>
        <taxon>Pezizomycotina</taxon>
        <taxon>Dothideomycetes</taxon>
        <taxon>Dothideomycetidae</taxon>
        <taxon>Dothideales</taxon>
        <taxon>Saccotheciaceae</taxon>
        <taxon>Aureobasidium</taxon>
    </lineage>
</organism>
<dbReference type="EMBL" id="KL584854">
    <property type="protein sequence ID" value="KEQ58579.1"/>
    <property type="molecule type" value="Genomic_DNA"/>
</dbReference>
<dbReference type="PROSITE" id="PS00036">
    <property type="entry name" value="BZIP_BASIC"/>
    <property type="match status" value="1"/>
</dbReference>
<dbReference type="GO" id="GO:0003700">
    <property type="term" value="F:DNA-binding transcription factor activity"/>
    <property type="evidence" value="ECO:0007669"/>
    <property type="project" value="InterPro"/>
</dbReference>
<dbReference type="HOGENOM" id="CLU_1224528_0_0_1"/>
<evidence type="ECO:0000313" key="3">
    <source>
        <dbReference type="EMBL" id="KEQ58579.1"/>
    </source>
</evidence>
<dbReference type="STRING" id="1043003.A0A074VHP6"/>
<dbReference type="Gene3D" id="1.20.5.170">
    <property type="match status" value="1"/>
</dbReference>
<dbReference type="AlphaFoldDB" id="A0A074VHP6"/>
<gene>
    <name evidence="3" type="ORF">M437DRAFT_69920</name>
</gene>
<dbReference type="InterPro" id="IPR004827">
    <property type="entry name" value="bZIP"/>
</dbReference>
<dbReference type="Proteomes" id="UP000030672">
    <property type="component" value="Unassembled WGS sequence"/>
</dbReference>
<protein>
    <recommendedName>
        <fullName evidence="2">BZIP domain-containing protein</fullName>
    </recommendedName>
</protein>
<evidence type="ECO:0000256" key="1">
    <source>
        <dbReference type="SAM" id="MobiDB-lite"/>
    </source>
</evidence>
<reference evidence="3 4" key="1">
    <citation type="journal article" date="2014" name="BMC Genomics">
        <title>Genome sequencing of four Aureobasidium pullulans varieties: biotechnological potential, stress tolerance, and description of new species.</title>
        <authorList>
            <person name="Gostin Ar C."/>
            <person name="Ohm R.A."/>
            <person name="Kogej T."/>
            <person name="Sonjak S."/>
            <person name="Turk M."/>
            <person name="Zajc J."/>
            <person name="Zalar P."/>
            <person name="Grube M."/>
            <person name="Sun H."/>
            <person name="Han J."/>
            <person name="Sharma A."/>
            <person name="Chiniquy J."/>
            <person name="Ngan C.Y."/>
            <person name="Lipzen A."/>
            <person name="Barry K."/>
            <person name="Grigoriev I.V."/>
            <person name="Gunde-Cimerman N."/>
        </authorList>
    </citation>
    <scope>NUCLEOTIDE SEQUENCE [LARGE SCALE GENOMIC DNA]</scope>
    <source>
        <strain evidence="3 4">CBS 110374</strain>
    </source>
</reference>
<dbReference type="RefSeq" id="XP_040875602.1">
    <property type="nucleotide sequence ID" value="XM_041025373.1"/>
</dbReference>
<dbReference type="SUPFAM" id="SSF57959">
    <property type="entry name" value="Leucine zipper domain"/>
    <property type="match status" value="1"/>
</dbReference>
<sequence>MSNHTTYRDAKLVTDMELTLTSTLGYNDSIDTTLPFSLTTMDNFPSIETGFSSMHHIGELGTVSNTFLPSPNSIPESLPNPLSSTKAFLTSPDPWTKQDTCRTTDSIVSQKTQQVSEFRTRGRPRKDLSKKETTQPPSDNINKYRAKNRRASARCREKERSQAAALEEAFQEQNRRNIALKQTTAALREELFCLQMQALQHGDCCCNDVQGYNQRRAQDIAVAWDL</sequence>
<proteinExistence type="predicted"/>
<dbReference type="InterPro" id="IPR046347">
    <property type="entry name" value="bZIP_sf"/>
</dbReference>
<name>A0A074VHP6_AURM1</name>
<evidence type="ECO:0000313" key="4">
    <source>
        <dbReference type="Proteomes" id="UP000030672"/>
    </source>
</evidence>
<feature type="region of interest" description="Disordered" evidence="1">
    <location>
        <begin position="89"/>
        <end position="142"/>
    </location>
</feature>
<dbReference type="Pfam" id="PF07716">
    <property type="entry name" value="bZIP_2"/>
    <property type="match status" value="1"/>
</dbReference>
<feature type="domain" description="BZIP" evidence="2">
    <location>
        <begin position="143"/>
        <end position="158"/>
    </location>
</feature>